<evidence type="ECO:0000256" key="1">
    <source>
        <dbReference type="ARBA" id="ARBA00000900"/>
    </source>
</evidence>
<name>A0AAN9XJH8_PSOTE</name>
<evidence type="ECO:0000256" key="4">
    <source>
        <dbReference type="ARBA" id="ARBA00022723"/>
    </source>
</evidence>
<evidence type="ECO:0000256" key="5">
    <source>
        <dbReference type="ARBA" id="ARBA00022771"/>
    </source>
</evidence>
<dbReference type="SUPFAM" id="SSF57850">
    <property type="entry name" value="RING/U-box"/>
    <property type="match status" value="1"/>
</dbReference>
<sequence>MASVGSSFWCYRCNRIVRVPGASEPQEDTLVLCPDCNSGFLEELQTPPHSRQSTRGGSPFNPVIVLRNANDVVSPETRNFELFYNDAVSGPGALRPLPPGVTEFLMGSGFDHLLDQLDGTAVRPPPPAAASKAAIEAIPVVKILPTHAYAESHCAVCMETFEIDCDAREMLCGHVYHSECIVPWLSVRNSCPVCRHEVPSEESNDATNNNTVGLTIWRLPGGGFAVGRFIGGRELPLVYTEMDGAFNGANGVPRRVAWDSSVAGRSRERRGFAAAFRNLVSYLTRVRGSFSRGTRPRSPSAIFSRLRGS</sequence>
<dbReference type="EMBL" id="JAYMYS010000004">
    <property type="protein sequence ID" value="KAK7395262.1"/>
    <property type="molecule type" value="Genomic_DNA"/>
</dbReference>
<dbReference type="PANTHER" id="PTHR15710:SF217">
    <property type="entry name" value="E3 UBIQUITIN-PROTEIN LIGASE RDUF2"/>
    <property type="match status" value="1"/>
</dbReference>
<evidence type="ECO:0000256" key="2">
    <source>
        <dbReference type="ARBA" id="ARBA00012483"/>
    </source>
</evidence>
<evidence type="ECO:0000256" key="3">
    <source>
        <dbReference type="ARBA" id="ARBA00022679"/>
    </source>
</evidence>
<reference evidence="10 11" key="1">
    <citation type="submission" date="2024-01" db="EMBL/GenBank/DDBJ databases">
        <title>The genomes of 5 underutilized Papilionoideae crops provide insights into root nodulation and disease resistanc.</title>
        <authorList>
            <person name="Jiang F."/>
        </authorList>
    </citation>
    <scope>NUCLEOTIDE SEQUENCE [LARGE SCALE GENOMIC DNA]</scope>
    <source>
        <strain evidence="10">DUOXIRENSHENG_FW03</strain>
        <tissue evidence="10">Leaves</tissue>
    </source>
</reference>
<dbReference type="Pfam" id="PF14369">
    <property type="entry name" value="Zn_ribbon_19"/>
    <property type="match status" value="1"/>
</dbReference>
<dbReference type="Pfam" id="PF13639">
    <property type="entry name" value="zf-RING_2"/>
    <property type="match status" value="1"/>
</dbReference>
<gene>
    <name evidence="10" type="ORF">VNO78_15813</name>
</gene>
<protein>
    <recommendedName>
        <fullName evidence="2">RING-type E3 ubiquitin transferase</fullName>
        <ecNumber evidence="2">2.3.2.27</ecNumber>
    </recommendedName>
</protein>
<keyword evidence="3" id="KW-0808">Transferase</keyword>
<evidence type="ECO:0000256" key="8">
    <source>
        <dbReference type="PROSITE-ProRule" id="PRU00175"/>
    </source>
</evidence>
<dbReference type="GO" id="GO:0005737">
    <property type="term" value="C:cytoplasm"/>
    <property type="evidence" value="ECO:0007669"/>
    <property type="project" value="TreeGrafter"/>
</dbReference>
<accession>A0AAN9XJH8</accession>
<keyword evidence="7" id="KW-0862">Zinc</keyword>
<dbReference type="InterPro" id="IPR001841">
    <property type="entry name" value="Znf_RING"/>
</dbReference>
<evidence type="ECO:0000256" key="6">
    <source>
        <dbReference type="ARBA" id="ARBA00022786"/>
    </source>
</evidence>
<comment type="caution">
    <text evidence="10">The sequence shown here is derived from an EMBL/GenBank/DDBJ whole genome shotgun (WGS) entry which is preliminary data.</text>
</comment>
<dbReference type="PANTHER" id="PTHR15710">
    <property type="entry name" value="E3 UBIQUITIN-PROTEIN LIGASE PRAJA"/>
    <property type="match status" value="1"/>
</dbReference>
<keyword evidence="5 8" id="KW-0863">Zinc-finger</keyword>
<dbReference type="EC" id="2.3.2.27" evidence="2"/>
<dbReference type="Proteomes" id="UP001386955">
    <property type="component" value="Unassembled WGS sequence"/>
</dbReference>
<dbReference type="AlphaFoldDB" id="A0AAN9XJH8"/>
<feature type="domain" description="RING-type" evidence="9">
    <location>
        <begin position="154"/>
        <end position="195"/>
    </location>
</feature>
<dbReference type="PROSITE" id="PS50089">
    <property type="entry name" value="ZF_RING_2"/>
    <property type="match status" value="1"/>
</dbReference>
<dbReference type="InterPro" id="IPR010543">
    <property type="entry name" value="DUF1117"/>
</dbReference>
<dbReference type="GO" id="GO:0016567">
    <property type="term" value="P:protein ubiquitination"/>
    <property type="evidence" value="ECO:0007669"/>
    <property type="project" value="TreeGrafter"/>
</dbReference>
<dbReference type="InterPro" id="IPR013083">
    <property type="entry name" value="Znf_RING/FYVE/PHD"/>
</dbReference>
<evidence type="ECO:0000259" key="9">
    <source>
        <dbReference type="PROSITE" id="PS50089"/>
    </source>
</evidence>
<dbReference type="Gene3D" id="3.30.40.10">
    <property type="entry name" value="Zinc/RING finger domain, C3HC4 (zinc finger)"/>
    <property type="match status" value="1"/>
</dbReference>
<organism evidence="10 11">
    <name type="scientific">Psophocarpus tetragonolobus</name>
    <name type="common">Winged bean</name>
    <name type="synonym">Dolichos tetragonolobus</name>
    <dbReference type="NCBI Taxonomy" id="3891"/>
    <lineage>
        <taxon>Eukaryota</taxon>
        <taxon>Viridiplantae</taxon>
        <taxon>Streptophyta</taxon>
        <taxon>Embryophyta</taxon>
        <taxon>Tracheophyta</taxon>
        <taxon>Spermatophyta</taxon>
        <taxon>Magnoliopsida</taxon>
        <taxon>eudicotyledons</taxon>
        <taxon>Gunneridae</taxon>
        <taxon>Pentapetalae</taxon>
        <taxon>rosids</taxon>
        <taxon>fabids</taxon>
        <taxon>Fabales</taxon>
        <taxon>Fabaceae</taxon>
        <taxon>Papilionoideae</taxon>
        <taxon>50 kb inversion clade</taxon>
        <taxon>NPAAA clade</taxon>
        <taxon>indigoferoid/millettioid clade</taxon>
        <taxon>Phaseoleae</taxon>
        <taxon>Psophocarpus</taxon>
    </lineage>
</organism>
<proteinExistence type="predicted"/>
<evidence type="ECO:0000256" key="7">
    <source>
        <dbReference type="ARBA" id="ARBA00022833"/>
    </source>
</evidence>
<dbReference type="Pfam" id="PF06547">
    <property type="entry name" value="DUF1117"/>
    <property type="match status" value="1"/>
</dbReference>
<keyword evidence="11" id="KW-1185">Reference proteome</keyword>
<evidence type="ECO:0000313" key="10">
    <source>
        <dbReference type="EMBL" id="KAK7395262.1"/>
    </source>
</evidence>
<dbReference type="SMART" id="SM00184">
    <property type="entry name" value="RING"/>
    <property type="match status" value="1"/>
</dbReference>
<keyword evidence="4" id="KW-0479">Metal-binding</keyword>
<dbReference type="GO" id="GO:0061630">
    <property type="term" value="F:ubiquitin protein ligase activity"/>
    <property type="evidence" value="ECO:0007669"/>
    <property type="project" value="UniProtKB-EC"/>
</dbReference>
<keyword evidence="6" id="KW-0833">Ubl conjugation pathway</keyword>
<comment type="catalytic activity">
    <reaction evidence="1">
        <text>S-ubiquitinyl-[E2 ubiquitin-conjugating enzyme]-L-cysteine + [acceptor protein]-L-lysine = [E2 ubiquitin-conjugating enzyme]-L-cysteine + N(6)-ubiquitinyl-[acceptor protein]-L-lysine.</text>
        <dbReference type="EC" id="2.3.2.27"/>
    </reaction>
</comment>
<dbReference type="InterPro" id="IPR039525">
    <property type="entry name" value="RNF126-like_zinc-ribbon"/>
</dbReference>
<evidence type="ECO:0000313" key="11">
    <source>
        <dbReference type="Proteomes" id="UP001386955"/>
    </source>
</evidence>
<dbReference type="GO" id="GO:0008270">
    <property type="term" value="F:zinc ion binding"/>
    <property type="evidence" value="ECO:0007669"/>
    <property type="project" value="UniProtKB-KW"/>
</dbReference>